<dbReference type="InterPro" id="IPR058240">
    <property type="entry name" value="rSAM_sf"/>
</dbReference>
<evidence type="ECO:0000259" key="6">
    <source>
        <dbReference type="PROSITE" id="PS51918"/>
    </source>
</evidence>
<proteinExistence type="predicted"/>
<dbReference type="CDD" id="cd01335">
    <property type="entry name" value="Radical_SAM"/>
    <property type="match status" value="1"/>
</dbReference>
<protein>
    <submittedName>
        <fullName evidence="7">Radical SAM domain protein</fullName>
    </submittedName>
</protein>
<comment type="cofactor">
    <cofactor evidence="1">
        <name>[4Fe-4S] cluster</name>
        <dbReference type="ChEBI" id="CHEBI:49883"/>
    </cofactor>
</comment>
<dbReference type="SFLD" id="SFLDS00029">
    <property type="entry name" value="Radical_SAM"/>
    <property type="match status" value="1"/>
</dbReference>
<dbReference type="PANTHER" id="PTHR43409">
    <property type="entry name" value="ANAEROBIC MAGNESIUM-PROTOPORPHYRIN IX MONOMETHYL ESTER CYCLASE-RELATED"/>
    <property type="match status" value="1"/>
</dbReference>
<dbReference type="Gene3D" id="3.80.30.20">
    <property type="entry name" value="tm_1862 like domain"/>
    <property type="match status" value="1"/>
</dbReference>
<dbReference type="PANTHER" id="PTHR43409:SF17">
    <property type="entry name" value="METHYLTHIOTRANSFERASE MJ0865-RELATED"/>
    <property type="match status" value="1"/>
</dbReference>
<dbReference type="SMART" id="SM00729">
    <property type="entry name" value="Elp3"/>
    <property type="match status" value="1"/>
</dbReference>
<evidence type="ECO:0000256" key="4">
    <source>
        <dbReference type="ARBA" id="ARBA00023004"/>
    </source>
</evidence>
<dbReference type="GO" id="GO:0046872">
    <property type="term" value="F:metal ion binding"/>
    <property type="evidence" value="ECO:0007669"/>
    <property type="project" value="UniProtKB-KW"/>
</dbReference>
<reference evidence="7 8" key="1">
    <citation type="journal article" date="2009" name="J. Bacteriol.">
        <title>Complete genome sequence of the anaerobic, protein-degrading hyperthermophilic crenarchaeon Desulfurococcus kamchatkensis.</title>
        <authorList>
            <person name="Ravin N.V."/>
            <person name="Mardanov A.V."/>
            <person name="Beletsky A.V."/>
            <person name="Kublanov I.V."/>
            <person name="Kolganova T.V."/>
            <person name="Lebedinsky A.V."/>
            <person name="Chernyh N.A."/>
            <person name="Bonch-Osmolovskaya E.A."/>
            <person name="Skryabin K.G."/>
        </authorList>
    </citation>
    <scope>NUCLEOTIDE SEQUENCE [LARGE SCALE GENOMIC DNA]</scope>
    <source>
        <strain evidence="8">DSM 18924 / JCM 16383 / VKM B-2413 / 1221n</strain>
    </source>
</reference>
<keyword evidence="2" id="KW-0949">S-adenosyl-L-methionine</keyword>
<evidence type="ECO:0000256" key="1">
    <source>
        <dbReference type="ARBA" id="ARBA00001966"/>
    </source>
</evidence>
<dbReference type="PROSITE" id="PS51918">
    <property type="entry name" value="RADICAL_SAM"/>
    <property type="match status" value="1"/>
</dbReference>
<dbReference type="GeneID" id="7170383"/>
<keyword evidence="4" id="KW-0408">Iron</keyword>
<organism evidence="7 8">
    <name type="scientific">Desulfurococcus amylolyticus (strain DSM 18924 / JCM 16383 / VKM B-2413 / 1221n)</name>
    <name type="common">Desulfurococcus kamchatkensis</name>
    <dbReference type="NCBI Taxonomy" id="490899"/>
    <lineage>
        <taxon>Archaea</taxon>
        <taxon>Thermoproteota</taxon>
        <taxon>Thermoprotei</taxon>
        <taxon>Desulfurococcales</taxon>
        <taxon>Desulfurococcaceae</taxon>
        <taxon>Desulfurococcus</taxon>
    </lineage>
</organism>
<dbReference type="STRING" id="490899.DKAM_0049"/>
<keyword evidence="5" id="KW-0411">Iron-sulfur</keyword>
<dbReference type="EMBL" id="CP001140">
    <property type="protein sequence ID" value="ACL10378.1"/>
    <property type="molecule type" value="Genomic_DNA"/>
</dbReference>
<evidence type="ECO:0000256" key="5">
    <source>
        <dbReference type="ARBA" id="ARBA00023014"/>
    </source>
</evidence>
<evidence type="ECO:0000313" key="7">
    <source>
        <dbReference type="EMBL" id="ACL10378.1"/>
    </source>
</evidence>
<feature type="domain" description="Radical SAM core" evidence="6">
    <location>
        <begin position="219"/>
        <end position="479"/>
    </location>
</feature>
<accession>B8D3A7</accession>
<keyword evidence="3" id="KW-0479">Metal-binding</keyword>
<dbReference type="InterPro" id="IPR051198">
    <property type="entry name" value="BchE-like"/>
</dbReference>
<dbReference type="Pfam" id="PF04055">
    <property type="entry name" value="Radical_SAM"/>
    <property type="match status" value="1"/>
</dbReference>
<dbReference type="eggNOG" id="arCOG01356">
    <property type="taxonomic scope" value="Archaea"/>
</dbReference>
<dbReference type="AlphaFoldDB" id="B8D3A7"/>
<dbReference type="InterPro" id="IPR007197">
    <property type="entry name" value="rSAM"/>
</dbReference>
<name>B8D3A7_DESA1</name>
<evidence type="ECO:0000256" key="3">
    <source>
        <dbReference type="ARBA" id="ARBA00022723"/>
    </source>
</evidence>
<dbReference type="RefSeq" id="WP_012607720.1">
    <property type="nucleotide sequence ID" value="NC_011766.1"/>
</dbReference>
<dbReference type="InterPro" id="IPR006638">
    <property type="entry name" value="Elp3/MiaA/NifB-like_rSAM"/>
</dbReference>
<dbReference type="SUPFAM" id="SSF102114">
    <property type="entry name" value="Radical SAM enzymes"/>
    <property type="match status" value="1"/>
</dbReference>
<dbReference type="SFLD" id="SFLDG01082">
    <property type="entry name" value="B12-binding_domain_containing"/>
    <property type="match status" value="1"/>
</dbReference>
<dbReference type="Gene3D" id="3.40.50.280">
    <property type="entry name" value="Cobalamin-binding domain"/>
    <property type="match status" value="1"/>
</dbReference>
<dbReference type="Proteomes" id="UP000006903">
    <property type="component" value="Chromosome"/>
</dbReference>
<dbReference type="HOGENOM" id="CLU_508670_0_0_2"/>
<evidence type="ECO:0000313" key="8">
    <source>
        <dbReference type="Proteomes" id="UP000006903"/>
    </source>
</evidence>
<dbReference type="KEGG" id="dka:DKAM_0049"/>
<gene>
    <name evidence="7" type="ordered locus">DKAM_0049</name>
</gene>
<dbReference type="InterPro" id="IPR023404">
    <property type="entry name" value="rSAM_horseshoe"/>
</dbReference>
<evidence type="ECO:0000256" key="2">
    <source>
        <dbReference type="ARBA" id="ARBA00022691"/>
    </source>
</evidence>
<sequence length="544" mass="60541">MLYIQKYYLGEAGKMRMLVIDVLARSTGKRYSTYDVVGAGPRVVAGMLSEKYDTLLMPYEKAMGSKDVVRSVTHIFLSAMSSDKGALGRVVGYIRRVNPSAVITVGGPVGFEYGELLKRFDIDYVIVGEAEIPLQRFMECVVEDRCSKHEVPALGFRDNGAVTLTTRHIHTPSDVLSSIKPWARIDEMFDYPQVYRVYVEAVRGCSNFMRPMVGSIGCIFCGNCRSSKNEERVNCPANIPPGCGFCSVPSMFGPARSRSVDSIVKEVEELIEHGARRIVLSAPDILDYGRDLLVNGPLTNPCNPPANTEAIEELLSRLNALKPVSQGRVVVMIENIKACLVNDEVAKILGKYLPGTTVHIGLETGSDTYNDKVLGKPIKVADVVNAVRLLKKNSLRPYVYLMHSLPFASRKIYEETLKTVNELGEAGVEKITLYKYTPLPYTAFEKIPSEERGVEEWIARLKAVVRRYNTMQKKEILGKHVEAFIIESNGRVYGYPVKHGPVIFLGRIARRGLNGCLVIVEVTGTRYRYVKGRIVKIKECPPAS</sequence>
<dbReference type="GO" id="GO:0051536">
    <property type="term" value="F:iron-sulfur cluster binding"/>
    <property type="evidence" value="ECO:0007669"/>
    <property type="project" value="UniProtKB-KW"/>
</dbReference>
<dbReference type="GO" id="GO:0003824">
    <property type="term" value="F:catalytic activity"/>
    <property type="evidence" value="ECO:0007669"/>
    <property type="project" value="InterPro"/>
</dbReference>